<evidence type="ECO:0000313" key="2">
    <source>
        <dbReference type="Proteomes" id="UP001153269"/>
    </source>
</evidence>
<dbReference type="AlphaFoldDB" id="A0A9N7YSS7"/>
<accession>A0A9N7YSS7</accession>
<proteinExistence type="predicted"/>
<name>A0A9N7YSS7_PLEPL</name>
<sequence>AGPEPQISTTAPDVSVTSVPGRTAAATALIKLRTGDVLQSAHQNVTRQTPLRSNGSSMAISGVIVLDVRALQREEVSVCLVTKVTEGCQIELRLAVVSVNGRRCRTELKCVTQNQAGRQEVCRFIWRDYVIKSEALFSDYKLSSITPSSSEDLETLYVLVWQMKLSQIDGDRL</sequence>
<dbReference type="Proteomes" id="UP001153269">
    <property type="component" value="Unassembled WGS sequence"/>
</dbReference>
<comment type="caution">
    <text evidence="1">The sequence shown here is derived from an EMBL/GenBank/DDBJ whole genome shotgun (WGS) entry which is preliminary data.</text>
</comment>
<protein>
    <submittedName>
        <fullName evidence="1">Uncharacterized protein</fullName>
    </submittedName>
</protein>
<evidence type="ECO:0000313" key="1">
    <source>
        <dbReference type="EMBL" id="CAB1436732.1"/>
    </source>
</evidence>
<keyword evidence="2" id="KW-1185">Reference proteome</keyword>
<organism evidence="1 2">
    <name type="scientific">Pleuronectes platessa</name>
    <name type="common">European plaice</name>
    <dbReference type="NCBI Taxonomy" id="8262"/>
    <lineage>
        <taxon>Eukaryota</taxon>
        <taxon>Metazoa</taxon>
        <taxon>Chordata</taxon>
        <taxon>Craniata</taxon>
        <taxon>Vertebrata</taxon>
        <taxon>Euteleostomi</taxon>
        <taxon>Actinopterygii</taxon>
        <taxon>Neopterygii</taxon>
        <taxon>Teleostei</taxon>
        <taxon>Neoteleostei</taxon>
        <taxon>Acanthomorphata</taxon>
        <taxon>Carangaria</taxon>
        <taxon>Pleuronectiformes</taxon>
        <taxon>Pleuronectoidei</taxon>
        <taxon>Pleuronectidae</taxon>
        <taxon>Pleuronectes</taxon>
    </lineage>
</organism>
<dbReference type="EMBL" id="CADEAL010001933">
    <property type="protein sequence ID" value="CAB1436732.1"/>
    <property type="molecule type" value="Genomic_DNA"/>
</dbReference>
<reference evidence="1" key="1">
    <citation type="submission" date="2020-03" db="EMBL/GenBank/DDBJ databases">
        <authorList>
            <person name="Weist P."/>
        </authorList>
    </citation>
    <scope>NUCLEOTIDE SEQUENCE</scope>
</reference>
<feature type="non-terminal residue" evidence="1">
    <location>
        <position position="173"/>
    </location>
</feature>
<gene>
    <name evidence="1" type="ORF">PLEPLA_LOCUS24765</name>
</gene>